<organism evidence="1 2">
    <name type="scientific">Pedobacter psychroterrae</name>
    <dbReference type="NCBI Taxonomy" id="2530453"/>
    <lineage>
        <taxon>Bacteria</taxon>
        <taxon>Pseudomonadati</taxon>
        <taxon>Bacteroidota</taxon>
        <taxon>Sphingobacteriia</taxon>
        <taxon>Sphingobacteriales</taxon>
        <taxon>Sphingobacteriaceae</taxon>
        <taxon>Pedobacter</taxon>
    </lineage>
</organism>
<evidence type="ECO:0000313" key="2">
    <source>
        <dbReference type="Proteomes" id="UP000293347"/>
    </source>
</evidence>
<dbReference type="RefSeq" id="WP_131596347.1">
    <property type="nucleotide sequence ID" value="NZ_SJSL01000002.1"/>
</dbReference>
<sequence length="124" mass="13800">MKHLHIKFAFLIVFLSLVGKAQQKTSLYKNPKVATHLRVADLLKRMTVNEKINQLLSHLDANAKNLNENLLANATGLNLLKDGYGIIQPFDVSSGANFKLLKDIVKNDASILPFIDQAVARVLH</sequence>
<dbReference type="GO" id="GO:0005975">
    <property type="term" value="P:carbohydrate metabolic process"/>
    <property type="evidence" value="ECO:0007669"/>
    <property type="project" value="InterPro"/>
</dbReference>
<proteinExistence type="predicted"/>
<dbReference type="GO" id="GO:0004553">
    <property type="term" value="F:hydrolase activity, hydrolyzing O-glycosyl compounds"/>
    <property type="evidence" value="ECO:0007669"/>
    <property type="project" value="InterPro"/>
</dbReference>
<accession>A0A4V2MLC5</accession>
<name>A0A4V2MLC5_9SPHI</name>
<dbReference type="EMBL" id="SJSL01000002">
    <property type="protein sequence ID" value="TCD01547.1"/>
    <property type="molecule type" value="Genomic_DNA"/>
</dbReference>
<dbReference type="Proteomes" id="UP000293347">
    <property type="component" value="Unassembled WGS sequence"/>
</dbReference>
<protein>
    <recommendedName>
        <fullName evidence="3">Beta-glucosidase</fullName>
    </recommendedName>
</protein>
<comment type="caution">
    <text evidence="1">The sequence shown here is derived from an EMBL/GenBank/DDBJ whole genome shotgun (WGS) entry which is preliminary data.</text>
</comment>
<evidence type="ECO:0008006" key="3">
    <source>
        <dbReference type="Google" id="ProtNLM"/>
    </source>
</evidence>
<reference evidence="1 2" key="1">
    <citation type="submission" date="2019-02" db="EMBL/GenBank/DDBJ databases">
        <title>Pedobacter sp. RP-1-14 sp. nov., isolated from Arctic soil.</title>
        <authorList>
            <person name="Dahal R.H."/>
        </authorList>
    </citation>
    <scope>NUCLEOTIDE SEQUENCE [LARGE SCALE GENOMIC DNA]</scope>
    <source>
        <strain evidence="1 2">RP-1-14</strain>
    </source>
</reference>
<dbReference type="AlphaFoldDB" id="A0A4V2MLC5"/>
<keyword evidence="2" id="KW-1185">Reference proteome</keyword>
<evidence type="ECO:0000313" key="1">
    <source>
        <dbReference type="EMBL" id="TCD01547.1"/>
    </source>
</evidence>
<dbReference type="Gene3D" id="3.20.20.300">
    <property type="entry name" value="Glycoside hydrolase, family 3, N-terminal domain"/>
    <property type="match status" value="1"/>
</dbReference>
<dbReference type="InterPro" id="IPR036962">
    <property type="entry name" value="Glyco_hydro_3_N_sf"/>
</dbReference>
<gene>
    <name evidence="1" type="ORF">EZ437_12505</name>
</gene>